<name>A0A058ZIA1_9RHOB</name>
<accession>A0A058ZIA1</accession>
<dbReference type="OrthoDB" id="121776at2"/>
<dbReference type="eggNOG" id="COG3779">
    <property type="taxonomic scope" value="Bacteria"/>
</dbReference>
<keyword evidence="1" id="KW-0732">Signal</keyword>
<dbReference type="STRING" id="1461693.ATO10_14954"/>
<organism evidence="3 4">
    <name type="scientific">Actibacterium atlanticum</name>
    <dbReference type="NCBI Taxonomy" id="1461693"/>
    <lineage>
        <taxon>Bacteria</taxon>
        <taxon>Pseudomonadati</taxon>
        <taxon>Pseudomonadota</taxon>
        <taxon>Alphaproteobacteria</taxon>
        <taxon>Rhodobacterales</taxon>
        <taxon>Roseobacteraceae</taxon>
        <taxon>Actibacterium</taxon>
    </lineage>
</organism>
<comment type="caution">
    <text evidence="3">The sequence shown here is derived from an EMBL/GenBank/DDBJ whole genome shotgun (WGS) entry which is preliminary data.</text>
</comment>
<dbReference type="Proteomes" id="UP000024836">
    <property type="component" value="Unassembled WGS sequence"/>
</dbReference>
<reference evidence="3 4" key="1">
    <citation type="submission" date="2013-04" db="EMBL/GenBank/DDBJ databases">
        <title>Shimia sp. 22II-S11-Z10 Genome Sequencing.</title>
        <authorList>
            <person name="Lai Q."/>
            <person name="Li G."/>
            <person name="Shao Z."/>
        </authorList>
    </citation>
    <scope>NUCLEOTIDE SEQUENCE [LARGE SCALE GENOMIC DNA]</scope>
    <source>
        <strain evidence="4">22II-S11-Z10</strain>
    </source>
</reference>
<dbReference type="InterPro" id="IPR018756">
    <property type="entry name" value="DUF2314"/>
</dbReference>
<sequence>MRLFLATLLVWALPHISVAGDETVQFDSDDPLMTAAMSAARETLASFLDHTRGNGAWLHPDAEMKVALHTTAAARQLYDVAVEIIWVSDIERNGETFTGRLANDPNMLGDLQFGDQVSFTQAQIRDWSLPGADGRMFGHYTTRVVLDRLPPEQAAGYREYLSETPAPAGWRP</sequence>
<dbReference type="RefSeq" id="WP_035253144.1">
    <property type="nucleotide sequence ID" value="NZ_AQQY01000013.1"/>
</dbReference>
<protein>
    <recommendedName>
        <fullName evidence="2">DUF2314 domain-containing protein</fullName>
    </recommendedName>
</protein>
<feature type="signal peptide" evidence="1">
    <location>
        <begin position="1"/>
        <end position="19"/>
    </location>
</feature>
<evidence type="ECO:0000313" key="4">
    <source>
        <dbReference type="Proteomes" id="UP000024836"/>
    </source>
</evidence>
<keyword evidence="4" id="KW-1185">Reference proteome</keyword>
<dbReference type="AlphaFoldDB" id="A0A058ZIA1"/>
<feature type="domain" description="DUF2314" evidence="2">
    <location>
        <begin position="30"/>
        <end position="158"/>
    </location>
</feature>
<proteinExistence type="predicted"/>
<dbReference type="EMBL" id="AQQY01000013">
    <property type="protein sequence ID" value="KCV80960.1"/>
    <property type="molecule type" value="Genomic_DNA"/>
</dbReference>
<gene>
    <name evidence="3" type="ORF">ATO10_14954</name>
</gene>
<evidence type="ECO:0000256" key="1">
    <source>
        <dbReference type="SAM" id="SignalP"/>
    </source>
</evidence>
<dbReference type="Pfam" id="PF10077">
    <property type="entry name" value="DUF2314"/>
    <property type="match status" value="1"/>
</dbReference>
<evidence type="ECO:0000313" key="3">
    <source>
        <dbReference type="EMBL" id="KCV80960.1"/>
    </source>
</evidence>
<evidence type="ECO:0000259" key="2">
    <source>
        <dbReference type="Pfam" id="PF10077"/>
    </source>
</evidence>
<feature type="chain" id="PRO_5001571203" description="DUF2314 domain-containing protein" evidence="1">
    <location>
        <begin position="20"/>
        <end position="172"/>
    </location>
</feature>